<evidence type="ECO:0000313" key="1">
    <source>
        <dbReference type="EMBL" id="SOD15143.1"/>
    </source>
</evidence>
<protein>
    <recommendedName>
        <fullName evidence="3">Sce7725 family protein</fullName>
    </recommendedName>
</protein>
<accession>A0A285ZZR6</accession>
<organism evidence="1 2">
    <name type="scientific">Pedobacter xixiisoli</name>
    <dbReference type="NCBI Taxonomy" id="1476464"/>
    <lineage>
        <taxon>Bacteria</taxon>
        <taxon>Pseudomonadati</taxon>
        <taxon>Bacteroidota</taxon>
        <taxon>Sphingobacteriia</taxon>
        <taxon>Sphingobacteriales</taxon>
        <taxon>Sphingobacteriaceae</taxon>
        <taxon>Pedobacter</taxon>
    </lineage>
</organism>
<dbReference type="RefSeq" id="WP_097131659.1">
    <property type="nucleotide sequence ID" value="NZ_OCMT01000002.1"/>
</dbReference>
<proteinExistence type="predicted"/>
<evidence type="ECO:0008006" key="3">
    <source>
        <dbReference type="Google" id="ProtNLM"/>
    </source>
</evidence>
<name>A0A285ZZR6_9SPHI</name>
<dbReference type="Proteomes" id="UP000219281">
    <property type="component" value="Unassembled WGS sequence"/>
</dbReference>
<evidence type="ECO:0000313" key="2">
    <source>
        <dbReference type="Proteomes" id="UP000219281"/>
    </source>
</evidence>
<reference evidence="2" key="1">
    <citation type="submission" date="2017-09" db="EMBL/GenBank/DDBJ databases">
        <authorList>
            <person name="Varghese N."/>
            <person name="Submissions S."/>
        </authorList>
    </citation>
    <scope>NUCLEOTIDE SEQUENCE [LARGE SCALE GENOMIC DNA]</scope>
    <source>
        <strain evidence="2">CGMCC 1.12803</strain>
    </source>
</reference>
<dbReference type="InterPro" id="IPR047727">
    <property type="entry name" value="Sce7725-like"/>
</dbReference>
<dbReference type="AlphaFoldDB" id="A0A285ZZR6"/>
<sequence length="311" mass="35713">MYYPFLRARQFELISIRELVADGTLQDSIIPVLEPVKEEFGNLNIAHDIFQHHEFNCFLIVNPQVGQTTAHSTFFLDYISQLDHCRFHPAFIYTDNEDFIQEAIADYGLENCMIIGLDSFSNDIGFKACCAMPEVTEIMLLDPGKYRGLDRHIKTLGKNYIRLDDLFEKQAKNADFLEIPGHKFSEEHLYYREENYQGFSDFTTLPSLYVEGGSTPRAVVIHLTYQNEEDDNTIWIRHFTSESNDSIANVQGKFAQAAEKAIAFCDEKGINNVAIEEIRKYLTEGRYPGLGTVKKISIKNHLIVVDAYLLR</sequence>
<dbReference type="EMBL" id="OCMT01000002">
    <property type="protein sequence ID" value="SOD15143.1"/>
    <property type="molecule type" value="Genomic_DNA"/>
</dbReference>
<gene>
    <name evidence="1" type="ORF">SAMN06297358_2118</name>
</gene>
<dbReference type="NCBIfam" id="NF033831">
    <property type="entry name" value="sce7725_fam"/>
    <property type="match status" value="1"/>
</dbReference>
<keyword evidence="2" id="KW-1185">Reference proteome</keyword>
<dbReference type="OrthoDB" id="8910160at2"/>